<evidence type="ECO:0000313" key="3">
    <source>
        <dbReference type="Proteomes" id="UP000006727"/>
    </source>
</evidence>
<name>A0A2K1KXB6_PHYPA</name>
<dbReference type="EMBL" id="ABEU02000003">
    <property type="protein sequence ID" value="PNR58427.1"/>
    <property type="molecule type" value="Genomic_DNA"/>
</dbReference>
<dbReference type="AlphaFoldDB" id="A0A2K1KXB6"/>
<protein>
    <submittedName>
        <fullName evidence="1 2">Uncharacterized protein</fullName>
    </submittedName>
</protein>
<evidence type="ECO:0000313" key="1">
    <source>
        <dbReference type="EMBL" id="PNR58427.1"/>
    </source>
</evidence>
<evidence type="ECO:0000313" key="2">
    <source>
        <dbReference type="EnsemblPlants" id="Pp3c3_35570V3.1"/>
    </source>
</evidence>
<keyword evidence="3" id="KW-1185">Reference proteome</keyword>
<dbReference type="EnsemblPlants" id="Pp3c3_35570V3.1">
    <property type="protein sequence ID" value="Pp3c3_35570V3.1"/>
    <property type="gene ID" value="Pp3c3_35570"/>
</dbReference>
<sequence length="34" mass="4053">MFSRLVHRHLKELDLQENEVQVRSVGWLTAFPES</sequence>
<reference evidence="1 3" key="1">
    <citation type="journal article" date="2008" name="Science">
        <title>The Physcomitrella genome reveals evolutionary insights into the conquest of land by plants.</title>
        <authorList>
            <person name="Rensing S."/>
            <person name="Lang D."/>
            <person name="Zimmer A."/>
            <person name="Terry A."/>
            <person name="Salamov A."/>
            <person name="Shapiro H."/>
            <person name="Nishiyama T."/>
            <person name="Perroud P.-F."/>
            <person name="Lindquist E."/>
            <person name="Kamisugi Y."/>
            <person name="Tanahashi T."/>
            <person name="Sakakibara K."/>
            <person name="Fujita T."/>
            <person name="Oishi K."/>
            <person name="Shin-I T."/>
            <person name="Kuroki Y."/>
            <person name="Toyoda A."/>
            <person name="Suzuki Y."/>
            <person name="Hashimoto A."/>
            <person name="Yamaguchi K."/>
            <person name="Sugano A."/>
            <person name="Kohara Y."/>
            <person name="Fujiyama A."/>
            <person name="Anterola A."/>
            <person name="Aoki S."/>
            <person name="Ashton N."/>
            <person name="Barbazuk W.B."/>
            <person name="Barker E."/>
            <person name="Bennetzen J."/>
            <person name="Bezanilla M."/>
            <person name="Blankenship R."/>
            <person name="Cho S.H."/>
            <person name="Dutcher S."/>
            <person name="Estelle M."/>
            <person name="Fawcett J.A."/>
            <person name="Gundlach H."/>
            <person name="Hanada K."/>
            <person name="Heyl A."/>
            <person name="Hicks K.A."/>
            <person name="Hugh J."/>
            <person name="Lohr M."/>
            <person name="Mayer K."/>
            <person name="Melkozernov A."/>
            <person name="Murata T."/>
            <person name="Nelson D."/>
            <person name="Pils B."/>
            <person name="Prigge M."/>
            <person name="Reiss B."/>
            <person name="Renner T."/>
            <person name="Rombauts S."/>
            <person name="Rushton P."/>
            <person name="Sanderfoot A."/>
            <person name="Schween G."/>
            <person name="Shiu S.-H."/>
            <person name="Stueber K."/>
            <person name="Theodoulou F.L."/>
            <person name="Tu H."/>
            <person name="Van de Peer Y."/>
            <person name="Verrier P.J."/>
            <person name="Waters E."/>
            <person name="Wood A."/>
            <person name="Yang L."/>
            <person name="Cove D."/>
            <person name="Cuming A."/>
            <person name="Hasebe M."/>
            <person name="Lucas S."/>
            <person name="Mishler D.B."/>
            <person name="Reski R."/>
            <person name="Grigoriev I."/>
            <person name="Quatrano R.S."/>
            <person name="Boore J.L."/>
        </authorList>
    </citation>
    <scope>NUCLEOTIDE SEQUENCE [LARGE SCALE GENOMIC DNA]</scope>
    <source>
        <strain evidence="2 3">cv. Gransden 2004</strain>
    </source>
</reference>
<reference evidence="2" key="3">
    <citation type="submission" date="2020-12" db="UniProtKB">
        <authorList>
            <consortium name="EnsemblPlants"/>
        </authorList>
    </citation>
    <scope>IDENTIFICATION</scope>
</reference>
<dbReference type="InParanoid" id="A0A2K1KXB6"/>
<organism evidence="1">
    <name type="scientific">Physcomitrium patens</name>
    <name type="common">Spreading-leaved earth moss</name>
    <name type="synonym">Physcomitrella patens</name>
    <dbReference type="NCBI Taxonomy" id="3218"/>
    <lineage>
        <taxon>Eukaryota</taxon>
        <taxon>Viridiplantae</taxon>
        <taxon>Streptophyta</taxon>
        <taxon>Embryophyta</taxon>
        <taxon>Bryophyta</taxon>
        <taxon>Bryophytina</taxon>
        <taxon>Bryopsida</taxon>
        <taxon>Funariidae</taxon>
        <taxon>Funariales</taxon>
        <taxon>Funariaceae</taxon>
        <taxon>Physcomitrium</taxon>
    </lineage>
</organism>
<gene>
    <name evidence="1" type="ORF">PHYPA_005422</name>
</gene>
<dbReference type="Proteomes" id="UP000006727">
    <property type="component" value="Chromosome 3"/>
</dbReference>
<dbReference type="Gramene" id="Pp3c3_35570V3.1">
    <property type="protein sequence ID" value="Pp3c3_35570V3.1"/>
    <property type="gene ID" value="Pp3c3_35570"/>
</dbReference>
<accession>A0A2K1KXB6</accession>
<proteinExistence type="predicted"/>
<reference evidence="1 3" key="2">
    <citation type="journal article" date="2018" name="Plant J.">
        <title>The Physcomitrella patens chromosome-scale assembly reveals moss genome structure and evolution.</title>
        <authorList>
            <person name="Lang D."/>
            <person name="Ullrich K.K."/>
            <person name="Murat F."/>
            <person name="Fuchs J."/>
            <person name="Jenkins J."/>
            <person name="Haas F.B."/>
            <person name="Piednoel M."/>
            <person name="Gundlach H."/>
            <person name="Van Bel M."/>
            <person name="Meyberg R."/>
            <person name="Vives C."/>
            <person name="Morata J."/>
            <person name="Symeonidi A."/>
            <person name="Hiss M."/>
            <person name="Muchero W."/>
            <person name="Kamisugi Y."/>
            <person name="Saleh O."/>
            <person name="Blanc G."/>
            <person name="Decker E.L."/>
            <person name="van Gessel N."/>
            <person name="Grimwood J."/>
            <person name="Hayes R.D."/>
            <person name="Graham S.W."/>
            <person name="Gunter L.E."/>
            <person name="McDaniel S.F."/>
            <person name="Hoernstein S.N.W."/>
            <person name="Larsson A."/>
            <person name="Li F.W."/>
            <person name="Perroud P.F."/>
            <person name="Phillips J."/>
            <person name="Ranjan P."/>
            <person name="Rokshar D.S."/>
            <person name="Rothfels C.J."/>
            <person name="Schneider L."/>
            <person name="Shu S."/>
            <person name="Stevenson D.W."/>
            <person name="Thummler F."/>
            <person name="Tillich M."/>
            <person name="Villarreal Aguilar J.C."/>
            <person name="Widiez T."/>
            <person name="Wong G.K."/>
            <person name="Wymore A."/>
            <person name="Zhang Y."/>
            <person name="Zimmer A.D."/>
            <person name="Quatrano R.S."/>
            <person name="Mayer K.F.X."/>
            <person name="Goodstein D."/>
            <person name="Casacuberta J.M."/>
            <person name="Vandepoele K."/>
            <person name="Reski R."/>
            <person name="Cuming A.C."/>
            <person name="Tuskan G.A."/>
            <person name="Maumus F."/>
            <person name="Salse J."/>
            <person name="Schmutz J."/>
            <person name="Rensing S.A."/>
        </authorList>
    </citation>
    <scope>NUCLEOTIDE SEQUENCE [LARGE SCALE GENOMIC DNA]</scope>
    <source>
        <strain evidence="2 3">cv. Gransden 2004</strain>
    </source>
</reference>